<name>A0ABU5GM35_9GAMM</name>
<keyword evidence="2" id="KW-1185">Reference proteome</keyword>
<reference evidence="1 2" key="1">
    <citation type="journal article" date="2024" name="Syst. Appl. Microbiol.">
        <title>Evidence for the occurrence of Acinetobacter faecalis in cattle feces and its emended description.</title>
        <authorList>
            <person name="Kyselkova M."/>
            <person name="Xanthopoulou K."/>
            <person name="Shestivska V."/>
            <person name="Spanelova P."/>
            <person name="Maixnerova M."/>
            <person name="Higgins P.G."/>
            <person name="Nemec A."/>
        </authorList>
    </citation>
    <scope>NUCLEOTIDE SEQUENCE [LARGE SCALE GENOMIC DNA]</scope>
    <source>
        <strain evidence="1 2">ANC 7225</strain>
    </source>
</reference>
<comment type="caution">
    <text evidence="1">The sequence shown here is derived from an EMBL/GenBank/DDBJ whole genome shotgun (WGS) entry which is preliminary data.</text>
</comment>
<sequence>SYKNTVVELKLSIKNLGEIAKNLQVNSTAYTYTRKNESKFEYLGILEITFEIDGQAAEEMLEQESRMNFLFEVTYQNMYGKKYRDHLTCVIISESDTNQIYLHSSLEKLHTVIS</sequence>
<dbReference type="RefSeq" id="WP_321104527.1">
    <property type="nucleotide sequence ID" value="NZ_JAXHPO010000142.1"/>
</dbReference>
<protein>
    <submittedName>
        <fullName evidence="1">Uncharacterized protein</fullName>
    </submittedName>
</protein>
<proteinExistence type="predicted"/>
<dbReference type="Proteomes" id="UP001284094">
    <property type="component" value="Unassembled WGS sequence"/>
</dbReference>
<gene>
    <name evidence="1" type="ORF">SKM48_12875</name>
</gene>
<evidence type="ECO:0000313" key="2">
    <source>
        <dbReference type="Proteomes" id="UP001284094"/>
    </source>
</evidence>
<evidence type="ECO:0000313" key="1">
    <source>
        <dbReference type="EMBL" id="MDY6551615.1"/>
    </source>
</evidence>
<organism evidence="1 2">
    <name type="scientific">Acinetobacter faecalis</name>
    <dbReference type="NCBI Taxonomy" id="2665161"/>
    <lineage>
        <taxon>Bacteria</taxon>
        <taxon>Pseudomonadati</taxon>
        <taxon>Pseudomonadota</taxon>
        <taxon>Gammaproteobacteria</taxon>
        <taxon>Moraxellales</taxon>
        <taxon>Moraxellaceae</taxon>
        <taxon>Acinetobacter</taxon>
    </lineage>
</organism>
<dbReference type="EMBL" id="JAXHPO010000142">
    <property type="protein sequence ID" value="MDY6551615.1"/>
    <property type="molecule type" value="Genomic_DNA"/>
</dbReference>
<feature type="non-terminal residue" evidence="1">
    <location>
        <position position="1"/>
    </location>
</feature>
<accession>A0ABU5GM35</accession>